<feature type="region of interest" description="Disordered" evidence="1">
    <location>
        <begin position="87"/>
        <end position="115"/>
    </location>
</feature>
<dbReference type="GO" id="GO:0005739">
    <property type="term" value="C:mitochondrion"/>
    <property type="evidence" value="ECO:0007669"/>
    <property type="project" value="TreeGrafter"/>
</dbReference>
<dbReference type="Pfam" id="PF09791">
    <property type="entry name" value="Oxidored-like"/>
    <property type="match status" value="1"/>
</dbReference>
<accession>A0A8C4T8A8</accession>
<name>A0A8C4T8A8_ERPCA</name>
<organism evidence="3 4">
    <name type="scientific">Erpetoichthys calabaricus</name>
    <name type="common">Rope fish</name>
    <name type="synonym">Calamoichthys calabaricus</name>
    <dbReference type="NCBI Taxonomy" id="27687"/>
    <lineage>
        <taxon>Eukaryota</taxon>
        <taxon>Metazoa</taxon>
        <taxon>Chordata</taxon>
        <taxon>Craniata</taxon>
        <taxon>Vertebrata</taxon>
        <taxon>Euteleostomi</taxon>
        <taxon>Actinopterygii</taxon>
        <taxon>Polypteriformes</taxon>
        <taxon>Polypteridae</taxon>
        <taxon>Erpetoichthys</taxon>
    </lineage>
</organism>
<dbReference type="OrthoDB" id="10064411at2759"/>
<dbReference type="PANTHER" id="PTHR21193:SF3">
    <property type="entry name" value="OXIDOREDUCTASE-LIKE DOMAIN-CONTAINING PROTEIN 1"/>
    <property type="match status" value="1"/>
</dbReference>
<dbReference type="InterPro" id="IPR039251">
    <property type="entry name" value="OXLD1"/>
</dbReference>
<sequence length="184" mass="20541">MYGVLFGESIATFLSNGLLCLPVRASRGVSTQLKLRELPQYHLRERCTTLPGPLLTQTVCYGHAQSTLQSARCFACATMDAQDLPKYADKQNTSPAKDGPRTEHTPSNLKHSFSTPVGLPPMPPTYCCMSGCPSCVWLDYVEELLCYYQYGGEKALAAIEKNIQDENIKTMLKMEIRLRNLNQK</sequence>
<feature type="domain" description="Oxidoreductase-like" evidence="2">
    <location>
        <begin position="119"/>
        <end position="147"/>
    </location>
</feature>
<dbReference type="PANTHER" id="PTHR21193">
    <property type="entry name" value="OXIDOREDUCTASE-LIKE DOMAIN-CONTAINING PROTEIN 1"/>
    <property type="match status" value="1"/>
</dbReference>
<reference evidence="3" key="1">
    <citation type="submission" date="2021-06" db="EMBL/GenBank/DDBJ databases">
        <authorList>
            <consortium name="Wellcome Sanger Institute Data Sharing"/>
        </authorList>
    </citation>
    <scope>NUCLEOTIDE SEQUENCE [LARGE SCALE GENOMIC DNA]</scope>
</reference>
<reference evidence="3" key="2">
    <citation type="submission" date="2025-08" db="UniProtKB">
        <authorList>
            <consortium name="Ensembl"/>
        </authorList>
    </citation>
    <scope>IDENTIFICATION</scope>
</reference>
<gene>
    <name evidence="3" type="primary">OXLD1</name>
</gene>
<protein>
    <submittedName>
        <fullName evidence="3">Oxidoreductase like domain containing 1</fullName>
    </submittedName>
</protein>
<proteinExistence type="predicted"/>
<dbReference type="InterPro" id="IPR019180">
    <property type="entry name" value="Oxidoreductase-like_N"/>
</dbReference>
<evidence type="ECO:0000313" key="3">
    <source>
        <dbReference type="Ensembl" id="ENSECRP00000028719.1"/>
    </source>
</evidence>
<dbReference type="AlphaFoldDB" id="A0A8C4T8A8"/>
<evidence type="ECO:0000259" key="2">
    <source>
        <dbReference type="Pfam" id="PF09791"/>
    </source>
</evidence>
<feature type="compositionally biased region" description="Polar residues" evidence="1">
    <location>
        <begin position="105"/>
        <end position="115"/>
    </location>
</feature>
<keyword evidence="4" id="KW-1185">Reference proteome</keyword>
<reference evidence="3" key="3">
    <citation type="submission" date="2025-09" db="UniProtKB">
        <authorList>
            <consortium name="Ensembl"/>
        </authorList>
    </citation>
    <scope>IDENTIFICATION</scope>
</reference>
<dbReference type="Ensembl" id="ENSECRT00000029331.1">
    <property type="protein sequence ID" value="ENSECRP00000028719.1"/>
    <property type="gene ID" value="ENSECRG00000019450.1"/>
</dbReference>
<evidence type="ECO:0000313" key="4">
    <source>
        <dbReference type="Proteomes" id="UP000694620"/>
    </source>
</evidence>
<evidence type="ECO:0000256" key="1">
    <source>
        <dbReference type="SAM" id="MobiDB-lite"/>
    </source>
</evidence>
<dbReference type="Proteomes" id="UP000694620">
    <property type="component" value="Chromosome 14"/>
</dbReference>
<dbReference type="GeneTree" id="ENSGT00390000003596"/>